<sequence length="340" mass="37000">MLSWLRRRRLPETAPELRPPVARRLAGDAAGNRIHALLDAIGLPWREPRGRLAERHGTGRHPAYTQTVIALPTDPPLVPGLLWPLDTAVWPDAPPDLPPISFSSACWVSPDPEENIRTAVAALSAALGPVEIVASSGLRRAEWRDGAAAITLTTWREILPPPREPNPAHLREPRLAQACHIAIETGFRRSLSKRERDWLAHAVPLAENPSRPAPTLEALLRRPAAEAMLEFARLPDPAMAPLLDQISRAPATEALIFCQGQFCLVPAERIENFCVERLLPAKGSGGATLLARLSPARPGWLPPVLTLAGDPCPDGLTQLGERLAAEFARPCEISPYANDV</sequence>
<gene>
    <name evidence="1" type="ORF">BKE38_10585</name>
</gene>
<name>A0A1V2H2Y7_9PROT</name>
<dbReference type="RefSeq" id="WP_076957319.1">
    <property type="nucleotide sequence ID" value="NZ_MLCO01000087.1"/>
</dbReference>
<dbReference type="Proteomes" id="UP000188879">
    <property type="component" value="Unassembled WGS sequence"/>
</dbReference>
<dbReference type="OrthoDB" id="7374741at2"/>
<evidence type="ECO:0000313" key="1">
    <source>
        <dbReference type="EMBL" id="ONG54266.1"/>
    </source>
</evidence>
<reference evidence="1 2" key="1">
    <citation type="submission" date="2016-10" db="EMBL/GenBank/DDBJ databases">
        <title>Draft Genome sequence of Roseomonas sp. strain M3.</title>
        <authorList>
            <person name="Subhash Y."/>
            <person name="Lee S."/>
        </authorList>
    </citation>
    <scope>NUCLEOTIDE SEQUENCE [LARGE SCALE GENOMIC DNA]</scope>
    <source>
        <strain evidence="1 2">M3</strain>
    </source>
</reference>
<accession>A0A1V2H2Y7</accession>
<protein>
    <submittedName>
        <fullName evidence="1">Uncharacterized protein</fullName>
    </submittedName>
</protein>
<dbReference type="EMBL" id="MLCO01000087">
    <property type="protein sequence ID" value="ONG54266.1"/>
    <property type="molecule type" value="Genomic_DNA"/>
</dbReference>
<proteinExistence type="predicted"/>
<comment type="caution">
    <text evidence="1">The sequence shown here is derived from an EMBL/GenBank/DDBJ whole genome shotgun (WGS) entry which is preliminary data.</text>
</comment>
<dbReference type="AlphaFoldDB" id="A0A1V2H2Y7"/>
<evidence type="ECO:0000313" key="2">
    <source>
        <dbReference type="Proteomes" id="UP000188879"/>
    </source>
</evidence>
<organism evidence="1 2">
    <name type="scientific">Teichococcus deserti</name>
    <dbReference type="NCBI Taxonomy" id="1817963"/>
    <lineage>
        <taxon>Bacteria</taxon>
        <taxon>Pseudomonadati</taxon>
        <taxon>Pseudomonadota</taxon>
        <taxon>Alphaproteobacteria</taxon>
        <taxon>Acetobacterales</taxon>
        <taxon>Roseomonadaceae</taxon>
        <taxon>Roseomonas</taxon>
    </lineage>
</organism>
<keyword evidence="2" id="KW-1185">Reference proteome</keyword>